<dbReference type="AlphaFoldDB" id="A0AAE0EZA7"/>
<sequence length="150" mass="17014">MIAALRIMYWAISGSDILLEQSTRRKVATESKADREDQQRAERRAQRAIRVSQHFTELEGEEGAAGGQPEAQALVQPEAQAPAQLQAQAQEPLIIFEEDMEYTDYARVNLGTLPNYTGTKEEDRPKFLREFADMCENFGNAAQHWEGVER</sequence>
<protein>
    <submittedName>
        <fullName evidence="2">Uncharacterized protein</fullName>
    </submittedName>
</protein>
<reference evidence="2 3" key="1">
    <citation type="journal article" date="2015" name="Genome Biol. Evol.">
        <title>Comparative Genomics of a Bacterivorous Green Alga Reveals Evolutionary Causalities and Consequences of Phago-Mixotrophic Mode of Nutrition.</title>
        <authorList>
            <person name="Burns J.A."/>
            <person name="Paasch A."/>
            <person name="Narechania A."/>
            <person name="Kim E."/>
        </authorList>
    </citation>
    <scope>NUCLEOTIDE SEQUENCE [LARGE SCALE GENOMIC DNA]</scope>
    <source>
        <strain evidence="2 3">PLY_AMNH</strain>
    </source>
</reference>
<organism evidence="2 3">
    <name type="scientific">Cymbomonas tetramitiformis</name>
    <dbReference type="NCBI Taxonomy" id="36881"/>
    <lineage>
        <taxon>Eukaryota</taxon>
        <taxon>Viridiplantae</taxon>
        <taxon>Chlorophyta</taxon>
        <taxon>Pyramimonadophyceae</taxon>
        <taxon>Pyramimonadales</taxon>
        <taxon>Pyramimonadaceae</taxon>
        <taxon>Cymbomonas</taxon>
    </lineage>
</organism>
<evidence type="ECO:0000256" key="1">
    <source>
        <dbReference type="SAM" id="MobiDB-lite"/>
    </source>
</evidence>
<evidence type="ECO:0000313" key="2">
    <source>
        <dbReference type="EMBL" id="KAK3246291.1"/>
    </source>
</evidence>
<proteinExistence type="predicted"/>
<accession>A0AAE0EZA7</accession>
<evidence type="ECO:0000313" key="3">
    <source>
        <dbReference type="Proteomes" id="UP001190700"/>
    </source>
</evidence>
<name>A0AAE0EZA7_9CHLO</name>
<comment type="caution">
    <text evidence="2">The sequence shown here is derived from an EMBL/GenBank/DDBJ whole genome shotgun (WGS) entry which is preliminary data.</text>
</comment>
<dbReference type="Proteomes" id="UP001190700">
    <property type="component" value="Unassembled WGS sequence"/>
</dbReference>
<gene>
    <name evidence="2" type="ORF">CYMTET_44169</name>
</gene>
<dbReference type="EMBL" id="LGRX02029982">
    <property type="protein sequence ID" value="KAK3246291.1"/>
    <property type="molecule type" value="Genomic_DNA"/>
</dbReference>
<feature type="region of interest" description="Disordered" evidence="1">
    <location>
        <begin position="25"/>
        <end position="83"/>
    </location>
</feature>
<feature type="compositionally biased region" description="Basic and acidic residues" evidence="1">
    <location>
        <begin position="27"/>
        <end position="45"/>
    </location>
</feature>
<keyword evidence="3" id="KW-1185">Reference proteome</keyword>
<feature type="compositionally biased region" description="Low complexity" evidence="1">
    <location>
        <begin position="67"/>
        <end position="83"/>
    </location>
</feature>